<dbReference type="GO" id="GO:0005886">
    <property type="term" value="C:plasma membrane"/>
    <property type="evidence" value="ECO:0007669"/>
    <property type="project" value="TreeGrafter"/>
</dbReference>
<dbReference type="Proteomes" id="UP000014074">
    <property type="component" value="Unassembled WGS sequence"/>
</dbReference>
<dbReference type="GO" id="GO:0005484">
    <property type="term" value="F:SNAP receptor activity"/>
    <property type="evidence" value="ECO:0007669"/>
    <property type="project" value="TreeGrafter"/>
</dbReference>
<feature type="compositionally biased region" description="Low complexity" evidence="2">
    <location>
        <begin position="118"/>
        <end position="130"/>
    </location>
</feature>
<dbReference type="HOGENOM" id="CLU_020823_2_0_1"/>
<feature type="domain" description="T-SNARE coiled-coil homology" evidence="3">
    <location>
        <begin position="409"/>
        <end position="471"/>
    </location>
</feature>
<dbReference type="GeneID" id="19328487"/>
<dbReference type="eggNOG" id="KOG3065">
    <property type="taxonomic scope" value="Eukaryota"/>
</dbReference>
<dbReference type="GO" id="GO:0031201">
    <property type="term" value="C:SNARE complex"/>
    <property type="evidence" value="ECO:0007669"/>
    <property type="project" value="TreeGrafter"/>
</dbReference>
<protein>
    <submittedName>
        <fullName evidence="4">Putative transporter sec9 protein</fullName>
    </submittedName>
</protein>
<dbReference type="CDD" id="cd15886">
    <property type="entry name" value="SNARE_SEC9N"/>
    <property type="match status" value="1"/>
</dbReference>
<dbReference type="SUPFAM" id="SSF58038">
    <property type="entry name" value="SNARE fusion complex"/>
    <property type="match status" value="2"/>
</dbReference>
<keyword evidence="5" id="KW-1185">Reference proteome</keyword>
<organism evidence="4 5">
    <name type="scientific">Phaeoacremonium minimum (strain UCR-PA7)</name>
    <name type="common">Esca disease fungus</name>
    <name type="synonym">Togninia minima</name>
    <dbReference type="NCBI Taxonomy" id="1286976"/>
    <lineage>
        <taxon>Eukaryota</taxon>
        <taxon>Fungi</taxon>
        <taxon>Dikarya</taxon>
        <taxon>Ascomycota</taxon>
        <taxon>Pezizomycotina</taxon>
        <taxon>Sordariomycetes</taxon>
        <taxon>Sordariomycetidae</taxon>
        <taxon>Togniniales</taxon>
        <taxon>Togniniaceae</taxon>
        <taxon>Phaeoacremonium</taxon>
    </lineage>
</organism>
<sequence length="472" mass="51112">MKKFGFGKKSDGDDASVKSGSSGRFGRKKDSSQDDNPYAQTSSPDPYAAPMTPYQQARAGLPSGPRVGAPNGLPSGPGPRGSNGPPPPYSSTGSSGSGYGAEKFGAAGGYGSNRYDDNASAYSANSSIGSRGPGGYGGLGRTDTMDGDDNRGALFGGAKDRYQPPRQGQPQNADAYGQSSGAVAGPSSLGGGYGDDSNKAQLLDGAKDRYAQQPRRDYGHASSSNDESYDGYGAPRELTAEEQEEQDIQNLKQEIRDTRNASKDSTLRTLQIMHAAQEQARGTYARIGAQAERLHNTEKNLDLASNYNKVAEDRTKELKTLNRSMFAVHVANPFTAKDRKAARDAEVLDRHRMEREQREATRRDAYNTTQRMEDSFKNLNKTKQLGHSSDRAAERSKFLFEEEDDPDAEVVEGQIKNNIKAIGAGVGVLNEIARDMGNELERQNVLIDRIAMKSDAVDDGVRMNREKLSRIR</sequence>
<feature type="compositionally biased region" description="Polar residues" evidence="2">
    <location>
        <begin position="166"/>
        <end position="181"/>
    </location>
</feature>
<comment type="similarity">
    <text evidence="1">Belongs to the SNAP-25 family.</text>
</comment>
<dbReference type="GO" id="GO:0006887">
    <property type="term" value="P:exocytosis"/>
    <property type="evidence" value="ECO:0007669"/>
    <property type="project" value="TreeGrafter"/>
</dbReference>
<dbReference type="SMART" id="SM00397">
    <property type="entry name" value="t_SNARE"/>
    <property type="match status" value="2"/>
</dbReference>
<reference evidence="5" key="1">
    <citation type="journal article" date="2013" name="Genome Announc.">
        <title>Draft genome sequence of the ascomycete Phaeoacremonium aleophilum strain UCR-PA7, a causal agent of the esca disease complex in grapevines.</title>
        <authorList>
            <person name="Blanco-Ulate B."/>
            <person name="Rolshausen P."/>
            <person name="Cantu D."/>
        </authorList>
    </citation>
    <scope>NUCLEOTIDE SEQUENCE [LARGE SCALE GENOMIC DNA]</scope>
    <source>
        <strain evidence="5">UCR-PA7</strain>
    </source>
</reference>
<accession>R8BBZ6</accession>
<proteinExistence type="inferred from homology"/>
<evidence type="ECO:0000256" key="2">
    <source>
        <dbReference type="SAM" id="MobiDB-lite"/>
    </source>
</evidence>
<gene>
    <name evidence="4" type="ORF">UCRPA7_7705</name>
</gene>
<dbReference type="AlphaFoldDB" id="R8BBZ6"/>
<evidence type="ECO:0000256" key="1">
    <source>
        <dbReference type="ARBA" id="ARBA00009480"/>
    </source>
</evidence>
<feature type="compositionally biased region" description="Polar residues" evidence="2">
    <location>
        <begin position="34"/>
        <end position="44"/>
    </location>
</feature>
<dbReference type="PROSITE" id="PS50192">
    <property type="entry name" value="T_SNARE"/>
    <property type="match status" value="1"/>
</dbReference>
<dbReference type="OrthoDB" id="18679at2759"/>
<dbReference type="PANTHER" id="PTHR19305:SF9">
    <property type="entry name" value="SYNAPTOSOMAL-ASSOCIATED PROTEIN 29"/>
    <property type="match status" value="1"/>
</dbReference>
<dbReference type="InterPro" id="IPR000727">
    <property type="entry name" value="T_SNARE_dom"/>
</dbReference>
<evidence type="ECO:0000313" key="4">
    <source>
        <dbReference type="EMBL" id="EON96820.1"/>
    </source>
</evidence>
<dbReference type="RefSeq" id="XP_007918420.1">
    <property type="nucleotide sequence ID" value="XM_007920229.1"/>
</dbReference>
<dbReference type="GO" id="GO:0019905">
    <property type="term" value="F:syntaxin binding"/>
    <property type="evidence" value="ECO:0007669"/>
    <property type="project" value="TreeGrafter"/>
</dbReference>
<evidence type="ECO:0000313" key="5">
    <source>
        <dbReference type="Proteomes" id="UP000014074"/>
    </source>
</evidence>
<dbReference type="CDD" id="cd15857">
    <property type="entry name" value="SNARE_SEC9C"/>
    <property type="match status" value="1"/>
</dbReference>
<name>R8BBZ6_PHAM7</name>
<feature type="compositionally biased region" description="Basic and acidic residues" evidence="2">
    <location>
        <begin position="205"/>
        <end position="219"/>
    </location>
</feature>
<dbReference type="KEGG" id="tmn:UCRPA7_7705"/>
<feature type="compositionally biased region" description="Gly residues" evidence="2">
    <location>
        <begin position="131"/>
        <end position="140"/>
    </location>
</feature>
<evidence type="ECO:0000259" key="3">
    <source>
        <dbReference type="PROSITE" id="PS50192"/>
    </source>
</evidence>
<dbReference type="EMBL" id="KB933309">
    <property type="protein sequence ID" value="EON96820.1"/>
    <property type="molecule type" value="Genomic_DNA"/>
</dbReference>
<dbReference type="Gene3D" id="1.20.5.110">
    <property type="match status" value="2"/>
</dbReference>
<feature type="region of interest" description="Disordered" evidence="2">
    <location>
        <begin position="1"/>
        <end position="248"/>
    </location>
</feature>
<dbReference type="PANTHER" id="PTHR19305">
    <property type="entry name" value="SYNAPTOSOMAL ASSOCIATED PROTEIN"/>
    <property type="match status" value="1"/>
</dbReference>
<dbReference type="GO" id="GO:0006906">
    <property type="term" value="P:vesicle fusion"/>
    <property type="evidence" value="ECO:0007669"/>
    <property type="project" value="TreeGrafter"/>
</dbReference>